<dbReference type="STRING" id="1742972.COMA1_20583"/>
<accession>A0A0S4LH05</accession>
<dbReference type="PANTHER" id="PTHR30026">
    <property type="entry name" value="OUTER MEMBRANE PROTEIN TOLC"/>
    <property type="match status" value="1"/>
</dbReference>
<name>A0A0S4LH05_9BACT</name>
<dbReference type="OrthoDB" id="9764652at2"/>
<comment type="subcellular location">
    <subcellularLocation>
        <location evidence="1">Cell outer membrane</location>
    </subcellularLocation>
</comment>
<dbReference type="AlphaFoldDB" id="A0A0S4LH05"/>
<dbReference type="GO" id="GO:1990281">
    <property type="term" value="C:efflux pump complex"/>
    <property type="evidence" value="ECO:0007669"/>
    <property type="project" value="TreeGrafter"/>
</dbReference>
<dbReference type="Proteomes" id="UP000199032">
    <property type="component" value="Unassembled WGS sequence"/>
</dbReference>
<evidence type="ECO:0000256" key="4">
    <source>
        <dbReference type="ARBA" id="ARBA00023136"/>
    </source>
</evidence>
<dbReference type="Gene3D" id="1.20.1600.10">
    <property type="entry name" value="Outer membrane efflux proteins (OEP)"/>
    <property type="match status" value="1"/>
</dbReference>
<keyword evidence="5" id="KW-0998">Cell outer membrane</keyword>
<feature type="region of interest" description="Disordered" evidence="6">
    <location>
        <begin position="504"/>
        <end position="524"/>
    </location>
</feature>
<evidence type="ECO:0000313" key="8">
    <source>
        <dbReference type="Proteomes" id="UP000199032"/>
    </source>
</evidence>
<protein>
    <submittedName>
        <fullName evidence="7">Putative Outer membrane efflux protein</fullName>
    </submittedName>
</protein>
<dbReference type="SUPFAM" id="SSF56954">
    <property type="entry name" value="Outer membrane efflux proteins (OEP)"/>
    <property type="match status" value="1"/>
</dbReference>
<dbReference type="RefSeq" id="WP_090748577.1">
    <property type="nucleotide sequence ID" value="NZ_CZQA01000008.1"/>
</dbReference>
<keyword evidence="4" id="KW-0472">Membrane</keyword>
<keyword evidence="3" id="KW-0812">Transmembrane</keyword>
<dbReference type="EMBL" id="CZQA01000008">
    <property type="protein sequence ID" value="CUS35994.1"/>
    <property type="molecule type" value="Genomic_DNA"/>
</dbReference>
<evidence type="ECO:0000313" key="7">
    <source>
        <dbReference type="EMBL" id="CUS35994.1"/>
    </source>
</evidence>
<organism evidence="7 8">
    <name type="scientific">Candidatus Nitrospira nitrosa</name>
    <dbReference type="NCBI Taxonomy" id="1742972"/>
    <lineage>
        <taxon>Bacteria</taxon>
        <taxon>Pseudomonadati</taxon>
        <taxon>Nitrospirota</taxon>
        <taxon>Nitrospiria</taxon>
        <taxon>Nitrospirales</taxon>
        <taxon>Nitrospiraceae</taxon>
        <taxon>Nitrospira</taxon>
    </lineage>
</organism>
<keyword evidence="2" id="KW-1134">Transmembrane beta strand</keyword>
<evidence type="ECO:0000256" key="5">
    <source>
        <dbReference type="ARBA" id="ARBA00023237"/>
    </source>
</evidence>
<keyword evidence="8" id="KW-1185">Reference proteome</keyword>
<dbReference type="GO" id="GO:0009279">
    <property type="term" value="C:cell outer membrane"/>
    <property type="evidence" value="ECO:0007669"/>
    <property type="project" value="UniProtKB-SubCell"/>
</dbReference>
<dbReference type="PANTHER" id="PTHR30026:SF20">
    <property type="entry name" value="OUTER MEMBRANE PROTEIN TOLC"/>
    <property type="match status" value="1"/>
</dbReference>
<evidence type="ECO:0000256" key="3">
    <source>
        <dbReference type="ARBA" id="ARBA00022692"/>
    </source>
</evidence>
<evidence type="ECO:0000256" key="6">
    <source>
        <dbReference type="SAM" id="MobiDB-lite"/>
    </source>
</evidence>
<dbReference type="GO" id="GO:0015562">
    <property type="term" value="F:efflux transmembrane transporter activity"/>
    <property type="evidence" value="ECO:0007669"/>
    <property type="project" value="InterPro"/>
</dbReference>
<evidence type="ECO:0000256" key="2">
    <source>
        <dbReference type="ARBA" id="ARBA00022452"/>
    </source>
</evidence>
<reference evidence="7 8" key="1">
    <citation type="submission" date="2015-10" db="EMBL/GenBank/DDBJ databases">
        <authorList>
            <person name="Gilbert D.G."/>
        </authorList>
    </citation>
    <scope>NUCLEOTIDE SEQUENCE [LARGE SCALE GENOMIC DNA]</scope>
    <source>
        <strain evidence="7">COMA1</strain>
    </source>
</reference>
<dbReference type="GO" id="GO:0015288">
    <property type="term" value="F:porin activity"/>
    <property type="evidence" value="ECO:0007669"/>
    <property type="project" value="TreeGrafter"/>
</dbReference>
<dbReference type="InterPro" id="IPR051906">
    <property type="entry name" value="TolC-like"/>
</dbReference>
<sequence length="524" mass="58076">MQAICLLRRGQLQTMRTAVRAVVTVMILLTMGGCLIKPHPMENGEIHARAVKDFLAISAVDEPVAGPIDLYEAMARAVKYNLDAKVKAIQVQLAHQQLNVAHYSLLPQVAANAGFDGRNNFAGGVGQSILTGRQAIEPFTSSEKNVLAGNLALSWDVLDFGLSFVRAQQAADNVLVAEEEKRRLAVRLIQDVRGAYWRAVSAERVLPRIQFLDDSVSKALESTRQIVGQKLQAPLTPLNYQRDLLNIQREVRRLFRELSTAKLQLASMIGLPPGTSFDLVVPPRETAIPVVNLDSQKMEEQALLLRPELRTIDYKKRINAKEAKAVFLELFPNLKVSLGGYYNSNSFLLYQNWLSYAAQASWNLLSVFRAPAKLKAIEANGHMLDVQSLALSMSILTEVHVGATQFVLAKQEYQDARNYQQTQSAIVEQTKNLWLTERTNDLTLIRERANDVAADVRLDTARAGLETAYATLMATMGEEAVPSSIAEQSVAQLTEAIREYWEPSGFTMSGGERRTEPHATPAAH</sequence>
<proteinExistence type="predicted"/>
<evidence type="ECO:0000256" key="1">
    <source>
        <dbReference type="ARBA" id="ARBA00004442"/>
    </source>
</evidence>
<gene>
    <name evidence="7" type="ORF">COMA1_20583</name>
</gene>